<evidence type="ECO:0000259" key="2">
    <source>
        <dbReference type="PROSITE" id="PS51723"/>
    </source>
</evidence>
<dbReference type="RefSeq" id="XP_001323206.1">
    <property type="nucleotide sequence ID" value="XM_001323171.1"/>
</dbReference>
<dbReference type="VEuPathDB" id="TrichDB:TVAGG3_0343670"/>
<dbReference type="Pfam" id="PF17291">
    <property type="entry name" value="M60-like_N"/>
    <property type="match status" value="1"/>
</dbReference>
<protein>
    <recommendedName>
        <fullName evidence="2">Peptidase M60 domain-containing protein</fullName>
    </recommendedName>
</protein>
<evidence type="ECO:0000256" key="1">
    <source>
        <dbReference type="SAM" id="MobiDB-lite"/>
    </source>
</evidence>
<evidence type="ECO:0000313" key="4">
    <source>
        <dbReference type="Proteomes" id="UP000001542"/>
    </source>
</evidence>
<dbReference type="VEuPathDB" id="TrichDB:TVAG_446850"/>
<sequence>MGCIASSAAPSKYMAQRQQRQQMEFYDEENPPPPPPPMPLEEIIKMDVMKILQGLNQIRAPQDMSPIVCLNEYAFPLYLGSFVFDEDNNGHVDMPVVAFSHNNRTKFIYFGAIGFLQHSMIQNTETAAFLENSITWASDYKVSTIRVYLYAMPKNIVATLVSDIQSYGYNVEAGNELPKSTFDVVFCTTACPDVHGVAKLAKMGMTIFYFYVPLYQPNSRLLSFSGLAFPQCSLSSSSIFMRNSAEPVLQQYLVNNVIDEYFRVLDEQDSEVSELDNVVSKLRYYISEMTPENAEIILKLQDKSMEYLQKTGFRNGELMCNDTRQCMVCIILSELINKIPPESVKPVPDLELFPGVTDEKTCTKRINIETKAGIWHSTGLWLQAGQIATVETSNHLTIQVGAQTLCLLVKEFPWKRWPSVITTYNISPNTPTAIATQFGGPVFVLSEKNHNVSVQIEGCALYPYFYNDKPSIWEQTKTSTIPWGEIETKYVCINLPARMIHNEQKISQMCKRIDQLMQYIREFEAIQYNTFKSRLVFDVEVAKGEPIVEDVVFMSVDDVQTYLTNATDDKFIYTILLLAQSQIIDFFMSPIIERSVASCAVRYALSKVSPNAKIPDFLDAKAPYLFKPLWNVCSHHGAQPFATALRRQSAQNYVDDDEAWKSFVQVLGTSAGSDFTKILDLGAKPGMLLEQSSECLAQYQLDQASL</sequence>
<organism evidence="3 4">
    <name type="scientific">Trichomonas vaginalis (strain ATCC PRA-98 / G3)</name>
    <dbReference type="NCBI Taxonomy" id="412133"/>
    <lineage>
        <taxon>Eukaryota</taxon>
        <taxon>Metamonada</taxon>
        <taxon>Parabasalia</taxon>
        <taxon>Trichomonadida</taxon>
        <taxon>Trichomonadidae</taxon>
        <taxon>Trichomonas</taxon>
    </lineage>
</organism>
<feature type="domain" description="Peptidase M60" evidence="2">
    <location>
        <begin position="373"/>
        <end position="544"/>
    </location>
</feature>
<name>A2E8P4_TRIV3</name>
<dbReference type="PANTHER" id="PTHR15730">
    <property type="entry name" value="EXPERIMENTAL AUTOIMMUNE PROSTATITIS ANTIGEN 2-RELATED"/>
    <property type="match status" value="1"/>
</dbReference>
<evidence type="ECO:0000313" key="3">
    <source>
        <dbReference type="EMBL" id="EAY10983.1"/>
    </source>
</evidence>
<dbReference type="PROSITE" id="PS51723">
    <property type="entry name" value="PEPTIDASE_M60"/>
    <property type="match status" value="1"/>
</dbReference>
<dbReference type="Proteomes" id="UP000001542">
    <property type="component" value="Unassembled WGS sequence"/>
</dbReference>
<dbReference type="InParanoid" id="A2E8P4"/>
<dbReference type="GO" id="GO:0005886">
    <property type="term" value="C:plasma membrane"/>
    <property type="evidence" value="ECO:0000318"/>
    <property type="project" value="GO_Central"/>
</dbReference>
<dbReference type="SMART" id="SM01276">
    <property type="entry name" value="M60-like"/>
    <property type="match status" value="1"/>
</dbReference>
<dbReference type="InterPro" id="IPR035423">
    <property type="entry name" value="M60-like_N"/>
</dbReference>
<proteinExistence type="predicted"/>
<dbReference type="AlphaFoldDB" id="A2E8P4"/>
<dbReference type="OMA" id="SSECLAQ"/>
<gene>
    <name evidence="3" type="ORF">TVAG_446850</name>
</gene>
<keyword evidence="4" id="KW-1185">Reference proteome</keyword>
<dbReference type="PANTHER" id="PTHR15730:SF5">
    <property type="entry name" value="SI:CH211-210B2.2-RELATED"/>
    <property type="match status" value="1"/>
</dbReference>
<reference evidence="3" key="1">
    <citation type="submission" date="2006-10" db="EMBL/GenBank/DDBJ databases">
        <authorList>
            <person name="Amadeo P."/>
            <person name="Zhao Q."/>
            <person name="Wortman J."/>
            <person name="Fraser-Liggett C."/>
            <person name="Carlton J."/>
        </authorList>
    </citation>
    <scope>NUCLEOTIDE SEQUENCE</scope>
    <source>
        <strain evidence="3">G3</strain>
    </source>
</reference>
<dbReference type="InterPro" id="IPR051244">
    <property type="entry name" value="TCAF"/>
</dbReference>
<dbReference type="EMBL" id="DS113328">
    <property type="protein sequence ID" value="EAY10983.1"/>
    <property type="molecule type" value="Genomic_DNA"/>
</dbReference>
<reference evidence="3" key="2">
    <citation type="journal article" date="2007" name="Science">
        <title>Draft genome sequence of the sexually transmitted pathogen Trichomonas vaginalis.</title>
        <authorList>
            <person name="Carlton J.M."/>
            <person name="Hirt R.P."/>
            <person name="Silva J.C."/>
            <person name="Delcher A.L."/>
            <person name="Schatz M."/>
            <person name="Zhao Q."/>
            <person name="Wortman J.R."/>
            <person name="Bidwell S.L."/>
            <person name="Alsmark U.C.M."/>
            <person name="Besteiro S."/>
            <person name="Sicheritz-Ponten T."/>
            <person name="Noel C.J."/>
            <person name="Dacks J.B."/>
            <person name="Foster P.G."/>
            <person name="Simillion C."/>
            <person name="Van de Peer Y."/>
            <person name="Miranda-Saavedra D."/>
            <person name="Barton G.J."/>
            <person name="Westrop G.D."/>
            <person name="Mueller S."/>
            <person name="Dessi D."/>
            <person name="Fiori P.L."/>
            <person name="Ren Q."/>
            <person name="Paulsen I."/>
            <person name="Zhang H."/>
            <person name="Bastida-Corcuera F.D."/>
            <person name="Simoes-Barbosa A."/>
            <person name="Brown M.T."/>
            <person name="Hayes R.D."/>
            <person name="Mukherjee M."/>
            <person name="Okumura C.Y."/>
            <person name="Schneider R."/>
            <person name="Smith A.J."/>
            <person name="Vanacova S."/>
            <person name="Villalvazo M."/>
            <person name="Haas B.J."/>
            <person name="Pertea M."/>
            <person name="Feldblyum T.V."/>
            <person name="Utterback T.R."/>
            <person name="Shu C.L."/>
            <person name="Osoegawa K."/>
            <person name="de Jong P.J."/>
            <person name="Hrdy I."/>
            <person name="Horvathova L."/>
            <person name="Zubacova Z."/>
            <person name="Dolezal P."/>
            <person name="Malik S.B."/>
            <person name="Logsdon J.M. Jr."/>
            <person name="Henze K."/>
            <person name="Gupta A."/>
            <person name="Wang C.C."/>
            <person name="Dunne R.L."/>
            <person name="Upcroft J.A."/>
            <person name="Upcroft P."/>
            <person name="White O."/>
            <person name="Salzberg S.L."/>
            <person name="Tang P."/>
            <person name="Chiu C.-H."/>
            <person name="Lee Y.-S."/>
            <person name="Embley T.M."/>
            <person name="Coombs G.H."/>
            <person name="Mottram J.C."/>
            <person name="Tachezy J."/>
            <person name="Fraser-Liggett C.M."/>
            <person name="Johnson P.J."/>
        </authorList>
    </citation>
    <scope>NUCLEOTIDE SEQUENCE [LARGE SCALE GENOMIC DNA]</scope>
    <source>
        <strain evidence="3">G3</strain>
    </source>
</reference>
<accession>A2E8P4</accession>
<dbReference type="GO" id="GO:0044325">
    <property type="term" value="F:transmembrane transporter binding"/>
    <property type="evidence" value="ECO:0000318"/>
    <property type="project" value="GO_Central"/>
</dbReference>
<dbReference type="OrthoDB" id="10260387at2759"/>
<feature type="region of interest" description="Disordered" evidence="1">
    <location>
        <begin position="1"/>
        <end position="36"/>
    </location>
</feature>
<dbReference type="KEGG" id="tva:4768921"/>
<dbReference type="InterPro" id="IPR031161">
    <property type="entry name" value="Peptidase_M60_dom"/>
</dbReference>